<feature type="transmembrane region" description="Helical" evidence="1">
    <location>
        <begin position="195"/>
        <end position="217"/>
    </location>
</feature>
<feature type="transmembrane region" description="Helical" evidence="1">
    <location>
        <begin position="393"/>
        <end position="411"/>
    </location>
</feature>
<dbReference type="InterPro" id="IPR005804">
    <property type="entry name" value="FA_desaturase_dom"/>
</dbReference>
<keyword evidence="1" id="KW-1133">Transmembrane helix</keyword>
<dbReference type="GO" id="GO:0006629">
    <property type="term" value="P:lipid metabolic process"/>
    <property type="evidence" value="ECO:0007669"/>
    <property type="project" value="InterPro"/>
</dbReference>
<feature type="transmembrane region" description="Helical" evidence="1">
    <location>
        <begin position="32"/>
        <end position="51"/>
    </location>
</feature>
<reference evidence="3" key="1">
    <citation type="journal article" date="2020" name="Nature">
        <title>Giant virus diversity and host interactions through global metagenomics.</title>
        <authorList>
            <person name="Schulz F."/>
            <person name="Roux S."/>
            <person name="Paez-Espino D."/>
            <person name="Jungbluth S."/>
            <person name="Walsh D.A."/>
            <person name="Denef V.J."/>
            <person name="McMahon K.D."/>
            <person name="Konstantinidis K.T."/>
            <person name="Eloe-Fadrosh E.A."/>
            <person name="Kyrpides N.C."/>
            <person name="Woyke T."/>
        </authorList>
    </citation>
    <scope>NUCLEOTIDE SEQUENCE</scope>
    <source>
        <strain evidence="3">GVMAG-M-3300023179-63</strain>
    </source>
</reference>
<dbReference type="PANTHER" id="PTHR19353:SF73">
    <property type="entry name" value="FATTY ACID DESATURASE"/>
    <property type="match status" value="1"/>
</dbReference>
<keyword evidence="1" id="KW-0812">Transmembrane</keyword>
<dbReference type="InterPro" id="IPR012171">
    <property type="entry name" value="Fatty_acid_desaturase"/>
</dbReference>
<dbReference type="Pfam" id="PF00487">
    <property type="entry name" value="FA_desaturase"/>
    <property type="match status" value="1"/>
</dbReference>
<dbReference type="GO" id="GO:0016020">
    <property type="term" value="C:membrane"/>
    <property type="evidence" value="ECO:0007669"/>
    <property type="project" value="TreeGrafter"/>
</dbReference>
<sequence length="546" mass="65495">MTKLQEQMPLPQKNKIINEIEMFRKYKSSYKTAFLDFSLHIFYLSCSFYLLWLFRNSWLSCFTIPIMSLMNVRTFIIFHDCCHESYSPNKTLNYILSHITGTIILSSPNWILDHHIHHLTNGNIENKHNFKFNELVYTTKKQYDSFSTINKYIHSLIHHPIMFFNIIPFVYFFVLQRGIYIVKKIKYKQKINSSLFVIVMNHLINNLLIYILCKLLLYCDIFVLFFISFHIAAMIGFLLFFNQHTFNTPYVVNNETWKLKDSGLLGSSLIQIPYLLKYFTMGIEYHHIHHINAKIPGYNLQKYHEEVISTSSIFDNVVKLEMKDCYNNLWLALYDEDKNKYITFDNNSSIDDVDIQNQHMKNRCYFLTGICGMSLYSWYNYSLFDPINSDYCSQYYVNCLLCNFYLCWDTYQMIFSKNKMILFRKDLVIHHTLSLCASVSLMNYAPLYLSHIFIMESISLMNHILKDKQLLLKIYRTVCICLIRLPLSVWNLSHYMPNILIPHLKKSITYQSHYFILYVNTRLFYFFIAYDMYILWKIYKPKHKKL</sequence>
<feature type="domain" description="Fatty acid desaturase" evidence="2">
    <location>
        <begin position="57"/>
        <end position="307"/>
    </location>
</feature>
<organism evidence="3">
    <name type="scientific">viral metagenome</name>
    <dbReference type="NCBI Taxonomy" id="1070528"/>
    <lineage>
        <taxon>unclassified sequences</taxon>
        <taxon>metagenomes</taxon>
        <taxon>organismal metagenomes</taxon>
    </lineage>
</organism>
<evidence type="ECO:0000259" key="2">
    <source>
        <dbReference type="Pfam" id="PF00487"/>
    </source>
</evidence>
<evidence type="ECO:0000313" key="3">
    <source>
        <dbReference type="EMBL" id="QHT75353.1"/>
    </source>
</evidence>
<dbReference type="EMBL" id="MN739868">
    <property type="protein sequence ID" value="QHT75353.1"/>
    <property type="molecule type" value="Genomic_DNA"/>
</dbReference>
<feature type="transmembrane region" description="Helical" evidence="1">
    <location>
        <begin position="364"/>
        <end position="381"/>
    </location>
</feature>
<dbReference type="PANTHER" id="PTHR19353">
    <property type="entry name" value="FATTY ACID DESATURASE 2"/>
    <property type="match status" value="1"/>
</dbReference>
<evidence type="ECO:0000256" key="1">
    <source>
        <dbReference type="SAM" id="Phobius"/>
    </source>
</evidence>
<keyword evidence="1" id="KW-0472">Membrane</keyword>
<feature type="transmembrane region" description="Helical" evidence="1">
    <location>
        <begin position="432"/>
        <end position="454"/>
    </location>
</feature>
<proteinExistence type="predicted"/>
<dbReference type="AlphaFoldDB" id="A0A6C0H5R8"/>
<feature type="transmembrane region" description="Helical" evidence="1">
    <location>
        <begin position="514"/>
        <end position="536"/>
    </location>
</feature>
<feature type="transmembrane region" description="Helical" evidence="1">
    <location>
        <begin position="474"/>
        <end position="493"/>
    </location>
</feature>
<accession>A0A6C0H5R8</accession>
<dbReference type="GO" id="GO:0016717">
    <property type="term" value="F:oxidoreductase activity, acting on paired donors, with oxidation of a pair of donors resulting in the reduction of molecular oxygen to two molecules of water"/>
    <property type="evidence" value="ECO:0007669"/>
    <property type="project" value="TreeGrafter"/>
</dbReference>
<feature type="transmembrane region" description="Helical" evidence="1">
    <location>
        <begin position="223"/>
        <end position="241"/>
    </location>
</feature>
<feature type="transmembrane region" description="Helical" evidence="1">
    <location>
        <begin position="152"/>
        <end position="174"/>
    </location>
</feature>
<name>A0A6C0H5R8_9ZZZZ</name>
<protein>
    <recommendedName>
        <fullName evidence="2">Fatty acid desaturase domain-containing protein</fullName>
    </recommendedName>
</protein>